<dbReference type="GeneTree" id="ENSGT00510000047059"/>
<sequence>LAKLLAEELGCLGFTSSVSDLRSFDPEDSLLEEVPQPRSQYIRSPYYPHLRVGKHNECHCKWLEEAASDFRYGKTHLRGVRYAVFGLGDSVYQEHYNTVGKNMDKWLWQLGARRVLPRGDGDFNVVRSRHGSADADFEAWKGHLVRLRALADPGTAAGAGVGGQQRQRSDSEGSCRDELEEDRTNPNENTSKASEEFETTSEEEGGTADAADLVDVEDLGRIVTEARRSQKSHVDEDDVKRRRRVAAGKGRATSTEEPREMITPALREALTKQGYRLIGTHSGVKLCRWTK</sequence>
<reference evidence="3" key="2">
    <citation type="submission" date="2025-09" db="UniProtKB">
        <authorList>
            <consortium name="Ensembl"/>
        </authorList>
    </citation>
    <scope>IDENTIFICATION</scope>
</reference>
<dbReference type="Pfam" id="PF00258">
    <property type="entry name" value="Flavodoxin_1"/>
    <property type="match status" value="1"/>
</dbReference>
<dbReference type="Gene3D" id="3.20.20.70">
    <property type="entry name" value="Aldolase class I"/>
    <property type="match status" value="1"/>
</dbReference>
<feature type="compositionally biased region" description="Acidic residues" evidence="1">
    <location>
        <begin position="196"/>
        <end position="217"/>
    </location>
</feature>
<dbReference type="OMA" id="YITHYNT"/>
<dbReference type="STRING" id="7757.ENSPMAP00000008134"/>
<dbReference type="GO" id="GO:0010181">
    <property type="term" value="F:FMN binding"/>
    <property type="evidence" value="ECO:0007669"/>
    <property type="project" value="InterPro"/>
</dbReference>
<organism evidence="3">
    <name type="scientific">Petromyzon marinus</name>
    <name type="common">Sea lamprey</name>
    <dbReference type="NCBI Taxonomy" id="7757"/>
    <lineage>
        <taxon>Eukaryota</taxon>
        <taxon>Metazoa</taxon>
        <taxon>Chordata</taxon>
        <taxon>Craniata</taxon>
        <taxon>Vertebrata</taxon>
        <taxon>Cyclostomata</taxon>
        <taxon>Hyperoartia</taxon>
        <taxon>Petromyzontiformes</taxon>
        <taxon>Petromyzontidae</taxon>
        <taxon>Petromyzon</taxon>
    </lineage>
</organism>
<dbReference type="Gene3D" id="3.40.50.360">
    <property type="match status" value="1"/>
</dbReference>
<dbReference type="SUPFAM" id="SSF52218">
    <property type="entry name" value="Flavoproteins"/>
    <property type="match status" value="1"/>
</dbReference>
<dbReference type="InterPro" id="IPR029039">
    <property type="entry name" value="Flavoprotein-like_sf"/>
</dbReference>
<evidence type="ECO:0000259" key="2">
    <source>
        <dbReference type="PROSITE" id="PS50902"/>
    </source>
</evidence>
<dbReference type="PANTHER" id="PTHR13930">
    <property type="entry name" value="S-ADENOSYL-L-METHIONINE-DEPENDENT TRNA 4-DEMETHYLWYOSINE SYNTHASE"/>
    <property type="match status" value="1"/>
</dbReference>
<dbReference type="InterPro" id="IPR034556">
    <property type="entry name" value="tRNA_wybutosine-synthase"/>
</dbReference>
<protein>
    <recommendedName>
        <fullName evidence="2">Flavodoxin-like domain-containing protein</fullName>
    </recommendedName>
</protein>
<dbReference type="GO" id="GO:0031591">
    <property type="term" value="P:wybutosine biosynthetic process"/>
    <property type="evidence" value="ECO:0007669"/>
    <property type="project" value="TreeGrafter"/>
</dbReference>
<feature type="compositionally biased region" description="Basic and acidic residues" evidence="1">
    <location>
        <begin position="167"/>
        <end position="185"/>
    </location>
</feature>
<dbReference type="PRINTS" id="PR00369">
    <property type="entry name" value="FLAVODOXIN"/>
</dbReference>
<dbReference type="InterPro" id="IPR013785">
    <property type="entry name" value="Aldolase_TIM"/>
</dbReference>
<dbReference type="GO" id="GO:0051539">
    <property type="term" value="F:4 iron, 4 sulfur cluster binding"/>
    <property type="evidence" value="ECO:0007669"/>
    <property type="project" value="InterPro"/>
</dbReference>
<feature type="compositionally biased region" description="Basic and acidic residues" evidence="1">
    <location>
        <begin position="218"/>
        <end position="240"/>
    </location>
</feature>
<feature type="region of interest" description="Disordered" evidence="1">
    <location>
        <begin position="155"/>
        <end position="258"/>
    </location>
</feature>
<name>S4RSE5_PETMA</name>
<dbReference type="InterPro" id="IPR001094">
    <property type="entry name" value="Flavdoxin-like"/>
</dbReference>
<feature type="domain" description="Flavodoxin-like" evidence="2">
    <location>
        <begin position="1"/>
        <end position="145"/>
    </location>
</feature>
<proteinExistence type="predicted"/>
<dbReference type="AlphaFoldDB" id="S4RSE5"/>
<evidence type="ECO:0000256" key="1">
    <source>
        <dbReference type="SAM" id="MobiDB-lite"/>
    </source>
</evidence>
<dbReference type="PANTHER" id="PTHR13930:SF0">
    <property type="entry name" value="S-ADENOSYL-L-METHIONINE-DEPENDENT TRNA 4-DEMETHYLWYOSINE SYNTHASE TYW1-RELATED"/>
    <property type="match status" value="1"/>
</dbReference>
<evidence type="ECO:0000313" key="3">
    <source>
        <dbReference type="Ensembl" id="ENSPMAP00000008134.1"/>
    </source>
</evidence>
<reference evidence="3" key="1">
    <citation type="submission" date="2025-08" db="UniProtKB">
        <authorList>
            <consortium name="Ensembl"/>
        </authorList>
    </citation>
    <scope>IDENTIFICATION</scope>
</reference>
<dbReference type="InterPro" id="IPR008254">
    <property type="entry name" value="Flavodoxin/NO_synth"/>
</dbReference>
<dbReference type="PROSITE" id="PS50902">
    <property type="entry name" value="FLAVODOXIN_LIKE"/>
    <property type="match status" value="1"/>
</dbReference>
<accession>S4RSE5</accession>
<dbReference type="Ensembl" id="ENSPMAT00000008170.1">
    <property type="protein sequence ID" value="ENSPMAP00000008134.1"/>
    <property type="gene ID" value="ENSPMAG00000007386.1"/>
</dbReference>